<evidence type="ECO:0000256" key="2">
    <source>
        <dbReference type="ARBA" id="ARBA00022448"/>
    </source>
</evidence>
<sequence length="921" mass="99906">MKPKLLSLLITATLAPAALAHGQDQDPGTAADAADSVAAATRLDAVQVTGSLIPRPQIEGPTPVTTITAEDIQARGFNNVFEALRALPQANGSVQDPQLTGGYTPAAKTISLFGLPPSYTLTLLNGRPMTSYPLAYNGSNNIVDIANIPMHMIERIDVLTGGQSSVYGSSAIAGVVNIVLKDHIEGAHVRVRGGGYTDGGGDSLRLQFSSGAAIGDLDVSYGLDVSRDNPVYAYQRDYIDSYYDSPTGDVDPSRTFLRQNTTTGQTAYIDPGEATCAPLDYLFDGTNRYSTRDAAGTGSYCGSAYNAGYATLANESTNVNGTLFLRYHLTPETEIYSDILASYSNPTYSGGLPFWNQQFYNQTTGQYELWQRIYAPEEVGLHAKDQRVYTRSYNAALGVRGPLGASGFDYDVYFNRSQSEVTRKAIDMLAADGIDAYYLGPQLGTDAAGYPIHAPDPDRLYQPIDAALYDDFTAINRARSISWNQNLTAVVTNTGLFELPAGAVGFAAIVQAGREHFANASQAENAAELFRGNGGGTEARGTRKQQAVGLEFQVPVLERLDANLSARHDDYDYEGGGSSKLTWKAGIEFRPIDTLLLRGSYATAFRAPDMFYLFSDEISGFAGATDYYACRQAGYDSSNYGDCADAGLSIRSVSTGNTDLEPITARTFTYGFVWSAFDNALTWSVDYNSIEIDNEVAILGTDEILATEANCRLGASENGQTLFDIDSPTCQQVLGQVDRRPDGDPVDPNGVREVSSYPINIAHQRQTGIQSSLDYRWSAGAWGDFVVDASYYRVLSHDRQAKEGDPTVDLLCCADSNELRNRTGASLTWNIGDWSSTIYGQRNSSSWNALGTSRTVGPWITWNGSVRWQVHPTISTLLTVNNVFDRRPPTDGDNGGWPYYDTTLYNALGRSVMVEVGFDFE</sequence>
<dbReference type="InterPro" id="IPR037066">
    <property type="entry name" value="Plug_dom_sf"/>
</dbReference>
<evidence type="ECO:0000259" key="11">
    <source>
        <dbReference type="Pfam" id="PF00593"/>
    </source>
</evidence>
<gene>
    <name evidence="14" type="ORF">KB893_007120</name>
    <name evidence="13" type="ORF">KB893_00775</name>
</gene>
<dbReference type="EMBL" id="JAGQFT010000002">
    <property type="protein sequence ID" value="MBR0561056.1"/>
    <property type="molecule type" value="Genomic_DNA"/>
</dbReference>
<dbReference type="Gene3D" id="2.170.130.10">
    <property type="entry name" value="TonB-dependent receptor, plug domain"/>
    <property type="match status" value="1"/>
</dbReference>
<dbReference type="Pfam" id="PF07715">
    <property type="entry name" value="Plug"/>
    <property type="match status" value="1"/>
</dbReference>
<comment type="similarity">
    <text evidence="8 9">Belongs to the TonB-dependent receptor family.</text>
</comment>
<reference evidence="14 15" key="1">
    <citation type="journal article" date="2021" name="Microbiol. Resour. Announc.">
        <title>Draft Genome Sequence of Coralloluteibacterium stylophorae LMG 29479T.</title>
        <authorList>
            <person name="Karlyshev A.V."/>
            <person name="Kudryashova E.B."/>
            <person name="Ariskina E.V."/>
            <person name="Conroy A.P."/>
            <person name="Abidueva E.Y."/>
        </authorList>
    </citation>
    <scope>NUCLEOTIDE SEQUENCE [LARGE SCALE GENOMIC DNA]</scope>
    <source>
        <strain evidence="14 15">LMG 29479</strain>
    </source>
</reference>
<organism evidence="13">
    <name type="scientific">Coralloluteibacterium stylophorae</name>
    <dbReference type="NCBI Taxonomy" id="1776034"/>
    <lineage>
        <taxon>Bacteria</taxon>
        <taxon>Pseudomonadati</taxon>
        <taxon>Pseudomonadota</taxon>
        <taxon>Gammaproteobacteria</taxon>
        <taxon>Lysobacterales</taxon>
        <taxon>Lysobacteraceae</taxon>
        <taxon>Coralloluteibacterium</taxon>
    </lineage>
</organism>
<dbReference type="InterPro" id="IPR012910">
    <property type="entry name" value="Plug_dom"/>
</dbReference>
<evidence type="ECO:0000256" key="6">
    <source>
        <dbReference type="ARBA" id="ARBA00023136"/>
    </source>
</evidence>
<dbReference type="InterPro" id="IPR039426">
    <property type="entry name" value="TonB-dep_rcpt-like"/>
</dbReference>
<reference evidence="13" key="2">
    <citation type="submission" date="2021-04" db="EMBL/GenBank/DDBJ databases">
        <authorList>
            <person name="Karlyshev A.V."/>
        </authorList>
    </citation>
    <scope>NUCLEOTIDE SEQUENCE</scope>
    <source>
        <strain evidence="13">LMG 29479</strain>
    </source>
</reference>
<evidence type="ECO:0000313" key="14">
    <source>
        <dbReference type="EMBL" id="MBS7456902.1"/>
    </source>
</evidence>
<comment type="caution">
    <text evidence="13">The sequence shown here is derived from an EMBL/GenBank/DDBJ whole genome shotgun (WGS) entry which is preliminary data.</text>
</comment>
<keyword evidence="5 9" id="KW-0798">TonB box</keyword>
<evidence type="ECO:0000256" key="8">
    <source>
        <dbReference type="PROSITE-ProRule" id="PRU01360"/>
    </source>
</evidence>
<dbReference type="AlphaFoldDB" id="A0A8J7VRR4"/>
<feature type="domain" description="TonB-dependent receptor-like beta-barrel" evidence="11">
    <location>
        <begin position="466"/>
        <end position="883"/>
    </location>
</feature>
<keyword evidence="3 8" id="KW-1134">Transmembrane beta strand</keyword>
<evidence type="ECO:0000256" key="10">
    <source>
        <dbReference type="SAM" id="SignalP"/>
    </source>
</evidence>
<evidence type="ECO:0000256" key="4">
    <source>
        <dbReference type="ARBA" id="ARBA00022692"/>
    </source>
</evidence>
<feature type="signal peptide" evidence="10">
    <location>
        <begin position="1"/>
        <end position="20"/>
    </location>
</feature>
<evidence type="ECO:0000256" key="7">
    <source>
        <dbReference type="ARBA" id="ARBA00023237"/>
    </source>
</evidence>
<dbReference type="RefSeq" id="WP_211925025.1">
    <property type="nucleotide sequence ID" value="NZ_JAGQFT020000004.1"/>
</dbReference>
<feature type="chain" id="PRO_5042774134" evidence="10">
    <location>
        <begin position="21"/>
        <end position="921"/>
    </location>
</feature>
<comment type="subcellular location">
    <subcellularLocation>
        <location evidence="1 8">Cell outer membrane</location>
        <topology evidence="1 8">Multi-pass membrane protein</topology>
    </subcellularLocation>
</comment>
<dbReference type="PANTHER" id="PTHR47234">
    <property type="match status" value="1"/>
</dbReference>
<keyword evidence="2 8" id="KW-0813">Transport</keyword>
<keyword evidence="4 8" id="KW-0812">Transmembrane</keyword>
<dbReference type="Gene3D" id="2.40.170.20">
    <property type="entry name" value="TonB-dependent receptor, beta-barrel domain"/>
    <property type="match status" value="1"/>
</dbReference>
<dbReference type="SUPFAM" id="SSF56935">
    <property type="entry name" value="Porins"/>
    <property type="match status" value="1"/>
</dbReference>
<evidence type="ECO:0000256" key="3">
    <source>
        <dbReference type="ARBA" id="ARBA00022452"/>
    </source>
</evidence>
<dbReference type="InterPro" id="IPR000531">
    <property type="entry name" value="Beta-barrel_TonB"/>
</dbReference>
<keyword evidence="6 8" id="KW-0472">Membrane</keyword>
<dbReference type="InterPro" id="IPR036942">
    <property type="entry name" value="Beta-barrel_TonB_sf"/>
</dbReference>
<evidence type="ECO:0000256" key="1">
    <source>
        <dbReference type="ARBA" id="ARBA00004571"/>
    </source>
</evidence>
<proteinExistence type="inferred from homology"/>
<evidence type="ECO:0000256" key="9">
    <source>
        <dbReference type="RuleBase" id="RU003357"/>
    </source>
</evidence>
<dbReference type="Pfam" id="PF00593">
    <property type="entry name" value="TonB_dep_Rec_b-barrel"/>
    <property type="match status" value="1"/>
</dbReference>
<keyword evidence="7 8" id="KW-0998">Cell outer membrane</keyword>
<dbReference type="PANTHER" id="PTHR47234:SF1">
    <property type="entry name" value="TONB-DEPENDENT RECEPTOR"/>
    <property type="match status" value="1"/>
</dbReference>
<evidence type="ECO:0000313" key="13">
    <source>
        <dbReference type="EMBL" id="MBR0561056.1"/>
    </source>
</evidence>
<protein>
    <submittedName>
        <fullName evidence="13">TonB-dependent receptor</fullName>
    </submittedName>
</protein>
<evidence type="ECO:0000256" key="5">
    <source>
        <dbReference type="ARBA" id="ARBA00023077"/>
    </source>
</evidence>
<keyword evidence="15" id="KW-1185">Reference proteome</keyword>
<accession>A0A8J7VRR4</accession>
<dbReference type="Proteomes" id="UP000675747">
    <property type="component" value="Unassembled WGS sequence"/>
</dbReference>
<feature type="domain" description="TonB-dependent receptor plug" evidence="12">
    <location>
        <begin position="57"/>
        <end position="175"/>
    </location>
</feature>
<evidence type="ECO:0000313" key="15">
    <source>
        <dbReference type="Proteomes" id="UP000675747"/>
    </source>
</evidence>
<keyword evidence="10" id="KW-0732">Signal</keyword>
<keyword evidence="13" id="KW-0675">Receptor</keyword>
<dbReference type="EMBL" id="JAGQFT020000004">
    <property type="protein sequence ID" value="MBS7456902.1"/>
    <property type="molecule type" value="Genomic_DNA"/>
</dbReference>
<evidence type="ECO:0000259" key="12">
    <source>
        <dbReference type="Pfam" id="PF07715"/>
    </source>
</evidence>
<dbReference type="GO" id="GO:0009279">
    <property type="term" value="C:cell outer membrane"/>
    <property type="evidence" value="ECO:0007669"/>
    <property type="project" value="UniProtKB-SubCell"/>
</dbReference>
<dbReference type="PROSITE" id="PS52016">
    <property type="entry name" value="TONB_DEPENDENT_REC_3"/>
    <property type="match status" value="1"/>
</dbReference>
<name>A0A8J7VRR4_9GAMM</name>